<dbReference type="AlphaFoldDB" id="M2YEN8"/>
<dbReference type="EMBL" id="ANHZ02000007">
    <property type="protein sequence ID" value="EME36995.1"/>
    <property type="molecule type" value="Genomic_DNA"/>
</dbReference>
<feature type="transmembrane region" description="Helical" evidence="1">
    <location>
        <begin position="50"/>
        <end position="70"/>
    </location>
</feature>
<evidence type="ECO:0000313" key="3">
    <source>
        <dbReference type="Proteomes" id="UP000009877"/>
    </source>
</evidence>
<sequence>MLHALVLLEALLQAAIGLLAGLGIYAALIPALGGLHVDGVRIGAAALVLPWWAIALRVAALLGTAGLAAADDRWQVWFGLHRLGMPVAQIDRARRLAVMRPLRVLLVIVVGATVIVLSPMIGAGALISPMTLAAVVVVLGAGAAMIPIALRATRPALRRRAAGGPAGM</sequence>
<dbReference type="Proteomes" id="UP000009877">
    <property type="component" value="Unassembled WGS sequence"/>
</dbReference>
<keyword evidence="3" id="KW-1185">Reference proteome</keyword>
<proteinExistence type="predicted"/>
<feature type="transmembrane region" description="Helical" evidence="1">
    <location>
        <begin position="127"/>
        <end position="150"/>
    </location>
</feature>
<keyword evidence="1" id="KW-0472">Membrane</keyword>
<reference evidence="2 3" key="1">
    <citation type="journal article" date="2014" name="Genome Announc.">
        <title>Draft Genome Sequence of Kocuria palustris PEL.</title>
        <authorList>
            <person name="Sharma G."/>
            <person name="Khatri I."/>
            <person name="Subramanian S."/>
        </authorList>
    </citation>
    <scope>NUCLEOTIDE SEQUENCE [LARGE SCALE GENOMIC DNA]</scope>
    <source>
        <strain evidence="2 3">PEL</strain>
    </source>
</reference>
<gene>
    <name evidence="2" type="ORF">C884_02355</name>
</gene>
<accession>M2YEN8</accession>
<evidence type="ECO:0000313" key="2">
    <source>
        <dbReference type="EMBL" id="EME36995.1"/>
    </source>
</evidence>
<comment type="caution">
    <text evidence="2">The sequence shown here is derived from an EMBL/GenBank/DDBJ whole genome shotgun (WGS) entry which is preliminary data.</text>
</comment>
<protein>
    <submittedName>
        <fullName evidence="2">Uncharacterized protein</fullName>
    </submittedName>
</protein>
<organism evidence="2 3">
    <name type="scientific">Kocuria palustris PEL</name>
    <dbReference type="NCBI Taxonomy" id="1236550"/>
    <lineage>
        <taxon>Bacteria</taxon>
        <taxon>Bacillati</taxon>
        <taxon>Actinomycetota</taxon>
        <taxon>Actinomycetes</taxon>
        <taxon>Micrococcales</taxon>
        <taxon>Micrococcaceae</taxon>
        <taxon>Kocuria</taxon>
    </lineage>
</organism>
<keyword evidence="1" id="KW-0812">Transmembrane</keyword>
<keyword evidence="1" id="KW-1133">Transmembrane helix</keyword>
<name>M2YEN8_9MICC</name>
<feature type="transmembrane region" description="Helical" evidence="1">
    <location>
        <begin position="102"/>
        <end position="121"/>
    </location>
</feature>
<evidence type="ECO:0000256" key="1">
    <source>
        <dbReference type="SAM" id="Phobius"/>
    </source>
</evidence>